<organism evidence="4 5">
    <name type="scientific">Acrobeloides nanus</name>
    <dbReference type="NCBI Taxonomy" id="290746"/>
    <lineage>
        <taxon>Eukaryota</taxon>
        <taxon>Metazoa</taxon>
        <taxon>Ecdysozoa</taxon>
        <taxon>Nematoda</taxon>
        <taxon>Chromadorea</taxon>
        <taxon>Rhabditida</taxon>
        <taxon>Tylenchina</taxon>
        <taxon>Cephalobomorpha</taxon>
        <taxon>Cephaloboidea</taxon>
        <taxon>Cephalobidae</taxon>
        <taxon>Acrobeloides</taxon>
    </lineage>
</organism>
<protein>
    <submittedName>
        <fullName evidence="5">Lysozyme</fullName>
    </submittedName>
</protein>
<dbReference type="Gene3D" id="3.20.20.80">
    <property type="entry name" value="Glycosidases"/>
    <property type="match status" value="1"/>
</dbReference>
<evidence type="ECO:0000256" key="1">
    <source>
        <dbReference type="ARBA" id="ARBA00010646"/>
    </source>
</evidence>
<dbReference type="InterPro" id="IPR002053">
    <property type="entry name" value="Glyco_hydro_25"/>
</dbReference>
<feature type="chain" id="PRO_5037321028" evidence="3">
    <location>
        <begin position="18"/>
        <end position="198"/>
    </location>
</feature>
<dbReference type="PANTHER" id="PTHR23208">
    <property type="entry name" value="LYSOZYME PROTEIN"/>
    <property type="match status" value="1"/>
</dbReference>
<evidence type="ECO:0000313" key="4">
    <source>
        <dbReference type="Proteomes" id="UP000887540"/>
    </source>
</evidence>
<accession>A0A914DMV7</accession>
<dbReference type="Pfam" id="PF01183">
    <property type="entry name" value="Glyco_hydro_25"/>
    <property type="match status" value="1"/>
</dbReference>
<dbReference type="GO" id="GO:0009253">
    <property type="term" value="P:peptidoglycan catabolic process"/>
    <property type="evidence" value="ECO:0007669"/>
    <property type="project" value="InterPro"/>
</dbReference>
<proteinExistence type="inferred from homology"/>
<dbReference type="WBParaSite" id="ACRNAN_scaffold295.g25401.t1">
    <property type="protein sequence ID" value="ACRNAN_scaffold295.g25401.t1"/>
    <property type="gene ID" value="ACRNAN_scaffold295.g25401"/>
</dbReference>
<feature type="signal peptide" evidence="3">
    <location>
        <begin position="1"/>
        <end position="17"/>
    </location>
</feature>
<comment type="similarity">
    <text evidence="1">Belongs to the glycosyl hydrolase 25 family.</text>
</comment>
<reference evidence="5" key="1">
    <citation type="submission" date="2022-11" db="UniProtKB">
        <authorList>
            <consortium name="WormBaseParasite"/>
        </authorList>
    </citation>
    <scope>IDENTIFICATION</scope>
</reference>
<dbReference type="SUPFAM" id="SSF51445">
    <property type="entry name" value="(Trans)glycosidases"/>
    <property type="match status" value="1"/>
</dbReference>
<dbReference type="GO" id="GO:0003796">
    <property type="term" value="F:lysozyme activity"/>
    <property type="evidence" value="ECO:0007669"/>
    <property type="project" value="InterPro"/>
</dbReference>
<dbReference type="GO" id="GO:0016998">
    <property type="term" value="P:cell wall macromolecule catabolic process"/>
    <property type="evidence" value="ECO:0007669"/>
    <property type="project" value="InterPro"/>
</dbReference>
<dbReference type="PANTHER" id="PTHR23208:SF36">
    <property type="entry name" value="LYSOZYME-RELATED"/>
    <property type="match status" value="1"/>
</dbReference>
<evidence type="ECO:0000313" key="5">
    <source>
        <dbReference type="WBParaSite" id="ACRNAN_scaffold295.g25401.t1"/>
    </source>
</evidence>
<dbReference type="Proteomes" id="UP000887540">
    <property type="component" value="Unplaced"/>
</dbReference>
<dbReference type="InterPro" id="IPR051595">
    <property type="entry name" value="GH25_Enzymes"/>
</dbReference>
<name>A0A914DMV7_9BILA</name>
<sequence length="198" mass="21899">MLFQVFLAAIFLQFAFADVGWDGIQSVSVSGFQCLMNHGFTFYIGRVWEEVCAPDNNGVQNIKNARAAGWKWVDGYIFPSHRGGCGGGAAQMAAAVNNLRSKGAEIGQLWLDIERSSWPADQNANRAFITDMINQAKAMGINLGVYTNYNSWNSIVGAGWTGASHLPIWWAYWDGRQTFNGFESFGGWTKVAQMVHVE</sequence>
<keyword evidence="4" id="KW-1185">Reference proteome</keyword>
<evidence type="ECO:0000256" key="3">
    <source>
        <dbReference type="SAM" id="SignalP"/>
    </source>
</evidence>
<evidence type="ECO:0000256" key="2">
    <source>
        <dbReference type="ARBA" id="ARBA00022729"/>
    </source>
</evidence>
<dbReference type="PROSITE" id="PS51904">
    <property type="entry name" value="GLYCOSYL_HYDROL_F25_2"/>
    <property type="match status" value="1"/>
</dbReference>
<keyword evidence="2 3" id="KW-0732">Signal</keyword>
<dbReference type="GO" id="GO:0007165">
    <property type="term" value="P:signal transduction"/>
    <property type="evidence" value="ECO:0007669"/>
    <property type="project" value="TreeGrafter"/>
</dbReference>
<dbReference type="InterPro" id="IPR017853">
    <property type="entry name" value="GH"/>
</dbReference>
<dbReference type="AlphaFoldDB" id="A0A914DMV7"/>
<dbReference type="GO" id="GO:0045087">
    <property type="term" value="P:innate immune response"/>
    <property type="evidence" value="ECO:0007669"/>
    <property type="project" value="TreeGrafter"/>
</dbReference>